<keyword evidence="3" id="KW-1185">Reference proteome</keyword>
<dbReference type="AlphaFoldDB" id="A0A2C6L8K4"/>
<evidence type="ECO:0000313" key="2">
    <source>
        <dbReference type="EMBL" id="PHJ24697.1"/>
    </source>
</evidence>
<dbReference type="EMBL" id="MIGC01000576">
    <property type="protein sequence ID" value="PHJ24697.1"/>
    <property type="molecule type" value="Genomic_DNA"/>
</dbReference>
<keyword evidence="1" id="KW-1133">Transmembrane helix</keyword>
<protein>
    <recommendedName>
        <fullName evidence="4">Transmembrane protein</fullName>
    </recommendedName>
</protein>
<evidence type="ECO:0008006" key="4">
    <source>
        <dbReference type="Google" id="ProtNLM"/>
    </source>
</evidence>
<dbReference type="VEuPathDB" id="ToxoDB:CSUI_001449"/>
<comment type="caution">
    <text evidence="2">The sequence shown here is derived from an EMBL/GenBank/DDBJ whole genome shotgun (WGS) entry which is preliminary data.</text>
</comment>
<keyword evidence="1" id="KW-0812">Transmembrane</keyword>
<feature type="transmembrane region" description="Helical" evidence="1">
    <location>
        <begin position="112"/>
        <end position="131"/>
    </location>
</feature>
<keyword evidence="1" id="KW-0472">Membrane</keyword>
<sequence length="168" mass="19718">MHANKQTIFGCTDTTSILDSRKRRRVSSLCFTSREELIIFLSFIPSVCFLFFFFSLFHRKQTFLSLLSSEFRPPSMVLCRNVEVFSSVEVFHSLLSFSFFLSLRMWLLLSPRVYICIYIGHVSAFLDKVYIHAYRFIHRYTCRVSTACVMRGVCVMCMCGGRVYRLFV</sequence>
<proteinExistence type="predicted"/>
<feature type="transmembrane region" description="Helical" evidence="1">
    <location>
        <begin position="37"/>
        <end position="57"/>
    </location>
</feature>
<evidence type="ECO:0000256" key="1">
    <source>
        <dbReference type="SAM" id="Phobius"/>
    </source>
</evidence>
<reference evidence="2 3" key="1">
    <citation type="journal article" date="2017" name="Int. J. Parasitol.">
        <title>The genome of the protozoan parasite Cystoisospora suis and a reverse vaccinology approach to identify vaccine candidates.</title>
        <authorList>
            <person name="Palmieri N."/>
            <person name="Shrestha A."/>
            <person name="Ruttkowski B."/>
            <person name="Beck T."/>
            <person name="Vogl C."/>
            <person name="Tomley F."/>
            <person name="Blake D.P."/>
            <person name="Joachim A."/>
        </authorList>
    </citation>
    <scope>NUCLEOTIDE SEQUENCE [LARGE SCALE GENOMIC DNA]</scope>
    <source>
        <strain evidence="2 3">Wien I</strain>
    </source>
</reference>
<gene>
    <name evidence="2" type="ORF">CSUI_001449</name>
</gene>
<dbReference type="RefSeq" id="XP_067926369.1">
    <property type="nucleotide sequence ID" value="XM_068061655.1"/>
</dbReference>
<accession>A0A2C6L8K4</accession>
<evidence type="ECO:0000313" key="3">
    <source>
        <dbReference type="Proteomes" id="UP000221165"/>
    </source>
</evidence>
<dbReference type="GeneID" id="94424866"/>
<organism evidence="2 3">
    <name type="scientific">Cystoisospora suis</name>
    <dbReference type="NCBI Taxonomy" id="483139"/>
    <lineage>
        <taxon>Eukaryota</taxon>
        <taxon>Sar</taxon>
        <taxon>Alveolata</taxon>
        <taxon>Apicomplexa</taxon>
        <taxon>Conoidasida</taxon>
        <taxon>Coccidia</taxon>
        <taxon>Eucoccidiorida</taxon>
        <taxon>Eimeriorina</taxon>
        <taxon>Sarcocystidae</taxon>
        <taxon>Cystoisospora</taxon>
    </lineage>
</organism>
<dbReference type="Proteomes" id="UP000221165">
    <property type="component" value="Unassembled WGS sequence"/>
</dbReference>
<name>A0A2C6L8K4_9APIC</name>